<keyword evidence="3" id="KW-1133">Transmembrane helix</keyword>
<comment type="caution">
    <text evidence="6">The sequence shown here is derived from an EMBL/GenBank/DDBJ whole genome shotgun (WGS) entry which is preliminary data.</text>
</comment>
<comment type="subcellular location">
    <subcellularLocation>
        <location evidence="1">Membrane</location>
        <topology evidence="1">Multi-pass membrane protein</topology>
    </subcellularLocation>
</comment>
<accession>A0ABD3QX23</accession>
<keyword evidence="7" id="KW-1185">Reference proteome</keyword>
<proteinExistence type="predicted"/>
<dbReference type="GO" id="GO:0016020">
    <property type="term" value="C:membrane"/>
    <property type="evidence" value="ECO:0007669"/>
    <property type="project" value="UniProtKB-SubCell"/>
</dbReference>
<name>A0ABD3QX23_9STRA</name>
<dbReference type="AlphaFoldDB" id="A0ABD3QX23"/>
<organism evidence="6 7">
    <name type="scientific">Cyclotella atomus</name>
    <dbReference type="NCBI Taxonomy" id="382360"/>
    <lineage>
        <taxon>Eukaryota</taxon>
        <taxon>Sar</taxon>
        <taxon>Stramenopiles</taxon>
        <taxon>Ochrophyta</taxon>
        <taxon>Bacillariophyta</taxon>
        <taxon>Coscinodiscophyceae</taxon>
        <taxon>Thalassiosirophycidae</taxon>
        <taxon>Stephanodiscales</taxon>
        <taxon>Stephanodiscaceae</taxon>
        <taxon>Cyclotella</taxon>
    </lineage>
</organism>
<evidence type="ECO:0000313" key="7">
    <source>
        <dbReference type="Proteomes" id="UP001530400"/>
    </source>
</evidence>
<protein>
    <recommendedName>
        <fullName evidence="5">NnrU domain-containing protein</fullName>
    </recommendedName>
</protein>
<reference evidence="6 7" key="1">
    <citation type="submission" date="2024-10" db="EMBL/GenBank/DDBJ databases">
        <title>Updated reference genomes for cyclostephanoid diatoms.</title>
        <authorList>
            <person name="Roberts W.R."/>
            <person name="Alverson A.J."/>
        </authorList>
    </citation>
    <scope>NUCLEOTIDE SEQUENCE [LARGE SCALE GENOMIC DNA]</scope>
    <source>
        <strain evidence="6 7">AJA010-31</strain>
    </source>
</reference>
<keyword evidence="2" id="KW-0812">Transmembrane</keyword>
<dbReference type="InterPro" id="IPR009915">
    <property type="entry name" value="NnrU_dom"/>
</dbReference>
<dbReference type="Pfam" id="PF07298">
    <property type="entry name" value="NnrU"/>
    <property type="match status" value="1"/>
</dbReference>
<gene>
    <name evidence="6" type="ORF">ACHAWO_005457</name>
</gene>
<evidence type="ECO:0000256" key="3">
    <source>
        <dbReference type="ARBA" id="ARBA00022989"/>
    </source>
</evidence>
<keyword evidence="4" id="KW-0472">Membrane</keyword>
<evidence type="ECO:0000256" key="1">
    <source>
        <dbReference type="ARBA" id="ARBA00004141"/>
    </source>
</evidence>
<dbReference type="EMBL" id="JALLPJ020000038">
    <property type="protein sequence ID" value="KAL3804562.1"/>
    <property type="molecule type" value="Genomic_DNA"/>
</dbReference>
<evidence type="ECO:0000256" key="2">
    <source>
        <dbReference type="ARBA" id="ARBA00022692"/>
    </source>
</evidence>
<sequence>MKRLGLFLPAAFAFNCCPHPNHQSFRPTTSKLFRADSSHRKRRPSLHLSLDAADQNLSAWVLAFASSHIGMSAIRSQLISSIGGVSDSLNLVGNEGWTLPSYWPGDNTGGNKIFPDQLTAGRQVYRALYTVVSFITLGSAFATYLDSSVHYGHVSLEQSTQVYNACLAAASLCFGAAIASLFNASPLGLMPSFEESDSDGAIAGIKRDDRIKFTTRGLTRLTRHPLILPVVPWGFATAYLAGNRPCDYILFGGLSLYAIAGCYAQDLRVIREEGSVGTVFQTEAREEESEERAQLRAFFANTSFVPFKAVVDGRQSLDDVIREVPWLQFVLGTIIGRLLELRLLSLLESWSV</sequence>
<feature type="domain" description="NnrU" evidence="5">
    <location>
        <begin position="120"/>
        <end position="283"/>
    </location>
</feature>
<evidence type="ECO:0000256" key="4">
    <source>
        <dbReference type="ARBA" id="ARBA00023136"/>
    </source>
</evidence>
<evidence type="ECO:0000259" key="5">
    <source>
        <dbReference type="Pfam" id="PF07298"/>
    </source>
</evidence>
<dbReference type="Proteomes" id="UP001530400">
    <property type="component" value="Unassembled WGS sequence"/>
</dbReference>
<evidence type="ECO:0000313" key="6">
    <source>
        <dbReference type="EMBL" id="KAL3804562.1"/>
    </source>
</evidence>